<organism evidence="3 4">
    <name type="scientific">Streptomyces tauricus</name>
    <dbReference type="NCBI Taxonomy" id="68274"/>
    <lineage>
        <taxon>Bacteria</taxon>
        <taxon>Bacillati</taxon>
        <taxon>Actinomycetota</taxon>
        <taxon>Actinomycetes</taxon>
        <taxon>Kitasatosporales</taxon>
        <taxon>Streptomycetaceae</taxon>
        <taxon>Streptomyces</taxon>
        <taxon>Streptomyces aurantiacus group</taxon>
    </lineage>
</organism>
<keyword evidence="3" id="KW-0413">Isomerase</keyword>
<feature type="region of interest" description="Disordered" evidence="1">
    <location>
        <begin position="226"/>
        <end position="253"/>
    </location>
</feature>
<gene>
    <name evidence="3" type="ORF">OG288_02460</name>
</gene>
<feature type="domain" description="Mycothiol-dependent maleylpyruvate isomerase metal-binding" evidence="2">
    <location>
        <begin position="11"/>
        <end position="146"/>
    </location>
</feature>
<dbReference type="GO" id="GO:0016853">
    <property type="term" value="F:isomerase activity"/>
    <property type="evidence" value="ECO:0007669"/>
    <property type="project" value="UniProtKB-KW"/>
</dbReference>
<dbReference type="EMBL" id="CP108133">
    <property type="protein sequence ID" value="WTP47274.1"/>
    <property type="molecule type" value="Genomic_DNA"/>
</dbReference>
<evidence type="ECO:0000313" key="4">
    <source>
        <dbReference type="Proteomes" id="UP001432166"/>
    </source>
</evidence>
<accession>A0ABZ1JBF1</accession>
<protein>
    <submittedName>
        <fullName evidence="3">Maleylpyruvate isomerase family mycothiol-dependent enzyme</fullName>
    </submittedName>
</protein>
<dbReference type="Gene3D" id="1.20.120.450">
    <property type="entry name" value="dinb family like domain"/>
    <property type="match status" value="1"/>
</dbReference>
<evidence type="ECO:0000256" key="1">
    <source>
        <dbReference type="SAM" id="MobiDB-lite"/>
    </source>
</evidence>
<dbReference type="NCBIfam" id="TIGR03083">
    <property type="entry name" value="maleylpyruvate isomerase family mycothiol-dependent enzyme"/>
    <property type="match status" value="1"/>
</dbReference>
<evidence type="ECO:0000313" key="3">
    <source>
        <dbReference type="EMBL" id="WTP47274.1"/>
    </source>
</evidence>
<keyword evidence="4" id="KW-1185">Reference proteome</keyword>
<evidence type="ECO:0000259" key="2">
    <source>
        <dbReference type="Pfam" id="PF11716"/>
    </source>
</evidence>
<feature type="compositionally biased region" description="Low complexity" evidence="1">
    <location>
        <begin position="227"/>
        <end position="246"/>
    </location>
</feature>
<name>A0ABZ1JBF1_9ACTN</name>
<dbReference type="InterPro" id="IPR024344">
    <property type="entry name" value="MDMPI_metal-binding"/>
</dbReference>
<proteinExistence type="predicted"/>
<dbReference type="InterPro" id="IPR034660">
    <property type="entry name" value="DinB/YfiT-like"/>
</dbReference>
<dbReference type="SUPFAM" id="SSF109854">
    <property type="entry name" value="DinB/YfiT-like putative metalloenzymes"/>
    <property type="match status" value="1"/>
</dbReference>
<dbReference type="Pfam" id="PF11716">
    <property type="entry name" value="MDMPI_N"/>
    <property type="match status" value="1"/>
</dbReference>
<dbReference type="RefSeq" id="WP_328936545.1">
    <property type="nucleotide sequence ID" value="NZ_CP108133.1"/>
</dbReference>
<sequence length="271" mass="28915">MIPVCDALADLADEQREFAKLLGALGDADWQRSSAADGWTVADQVAHLADTEEVAADTLTDGPRAFAKTVPRYATAEDFTAAGCRRGDGLTPGDLTAWWDRAAARTRRLLAGRAATDRVAWGFGMTAETFAAARLMEHWAHGLDIRDALGLPVDETPRLRRIAVLGHSTLSYALALARVSRPQGRSLRLELTERDGTGHVVGPADATDVLRGPLLAWCRVVTRRSRASPTAPGATTDPGTPAVPTASTAESRMTAEGELAQLALLHARAYL</sequence>
<dbReference type="InterPro" id="IPR017517">
    <property type="entry name" value="Maleyloyr_isom"/>
</dbReference>
<dbReference type="Proteomes" id="UP001432166">
    <property type="component" value="Chromosome"/>
</dbReference>
<reference evidence="3" key="1">
    <citation type="submission" date="2022-10" db="EMBL/GenBank/DDBJ databases">
        <title>The complete genomes of actinobacterial strains from the NBC collection.</title>
        <authorList>
            <person name="Joergensen T.S."/>
            <person name="Alvarez Arevalo M."/>
            <person name="Sterndorff E.B."/>
            <person name="Faurdal D."/>
            <person name="Vuksanovic O."/>
            <person name="Mourched A.-S."/>
            <person name="Charusanti P."/>
            <person name="Shaw S."/>
            <person name="Blin K."/>
            <person name="Weber T."/>
        </authorList>
    </citation>
    <scope>NUCLEOTIDE SEQUENCE</scope>
    <source>
        <strain evidence="3">NBC_00189</strain>
    </source>
</reference>